<gene>
    <name evidence="4" type="ORF">BD626DRAFT_538209</name>
</gene>
<evidence type="ECO:0000256" key="2">
    <source>
        <dbReference type="SAM" id="SignalP"/>
    </source>
</evidence>
<dbReference type="PANTHER" id="PTHR31836:SF28">
    <property type="entry name" value="SRCR DOMAIN-CONTAINING PROTEIN-RELATED"/>
    <property type="match status" value="1"/>
</dbReference>
<name>A0A550C8X7_9AGAR</name>
<dbReference type="Pfam" id="PF03330">
    <property type="entry name" value="DPBB_1"/>
    <property type="match status" value="1"/>
</dbReference>
<keyword evidence="5" id="KW-1185">Reference proteome</keyword>
<dbReference type="OrthoDB" id="406505at2759"/>
<dbReference type="STRING" id="97359.A0A550C8X7"/>
<accession>A0A550C8X7</accession>
<organism evidence="4 5">
    <name type="scientific">Schizophyllum amplum</name>
    <dbReference type="NCBI Taxonomy" id="97359"/>
    <lineage>
        <taxon>Eukaryota</taxon>
        <taxon>Fungi</taxon>
        <taxon>Dikarya</taxon>
        <taxon>Basidiomycota</taxon>
        <taxon>Agaricomycotina</taxon>
        <taxon>Agaricomycetes</taxon>
        <taxon>Agaricomycetidae</taxon>
        <taxon>Agaricales</taxon>
        <taxon>Schizophyllaceae</taxon>
        <taxon>Schizophyllum</taxon>
    </lineage>
</organism>
<comment type="caution">
    <text evidence="4">The sequence shown here is derived from an EMBL/GenBank/DDBJ whole genome shotgun (WGS) entry which is preliminary data.</text>
</comment>
<evidence type="ECO:0000256" key="1">
    <source>
        <dbReference type="ARBA" id="ARBA00022729"/>
    </source>
</evidence>
<feature type="domain" description="RlpA-like protein double-psi beta-barrel" evidence="3">
    <location>
        <begin position="44"/>
        <end position="125"/>
    </location>
</feature>
<protein>
    <submittedName>
        <fullName evidence="4">RlpA-like double-psi beta-barrel-protein domain-containing protein-containing protein</fullName>
    </submittedName>
</protein>
<evidence type="ECO:0000313" key="5">
    <source>
        <dbReference type="Proteomes" id="UP000320762"/>
    </source>
</evidence>
<dbReference type="InterPro" id="IPR009009">
    <property type="entry name" value="RlpA-like_DPBB"/>
</dbReference>
<dbReference type="PANTHER" id="PTHR31836">
    <property type="match status" value="1"/>
</dbReference>
<evidence type="ECO:0000259" key="3">
    <source>
        <dbReference type="Pfam" id="PF03330"/>
    </source>
</evidence>
<keyword evidence="1 2" id="KW-0732">Signal</keyword>
<dbReference type="Proteomes" id="UP000320762">
    <property type="component" value="Unassembled WGS sequence"/>
</dbReference>
<dbReference type="CDD" id="cd22191">
    <property type="entry name" value="DPBB_RlpA_EXP_N-like"/>
    <property type="match status" value="1"/>
</dbReference>
<dbReference type="EMBL" id="VDMD01000017">
    <property type="protein sequence ID" value="TRM61253.1"/>
    <property type="molecule type" value="Genomic_DNA"/>
</dbReference>
<sequence length="129" mass="14003">MMLLKAICTFLSLALVALALPYSDVAEVPIDSTALHQLETRAIKGKATYYEPNGGTGACGKRLQNSDMIVALSADRYDNGAHYNGKKIAVTVEDLCPGCAKSSLDLSRAAFQQLANLEEGVFDVEWWFD</sequence>
<feature type="chain" id="PRO_5022036222" evidence="2">
    <location>
        <begin position="20"/>
        <end position="129"/>
    </location>
</feature>
<proteinExistence type="predicted"/>
<dbReference type="InterPro" id="IPR051477">
    <property type="entry name" value="Expansin_CellWall"/>
</dbReference>
<evidence type="ECO:0000313" key="4">
    <source>
        <dbReference type="EMBL" id="TRM61253.1"/>
    </source>
</evidence>
<dbReference type="SUPFAM" id="SSF50685">
    <property type="entry name" value="Barwin-like endoglucanases"/>
    <property type="match status" value="1"/>
</dbReference>
<feature type="signal peptide" evidence="2">
    <location>
        <begin position="1"/>
        <end position="19"/>
    </location>
</feature>
<reference evidence="4 5" key="1">
    <citation type="journal article" date="2019" name="New Phytol.">
        <title>Comparative genomics reveals unique wood-decay strategies and fruiting body development in the Schizophyllaceae.</title>
        <authorList>
            <person name="Almasi E."/>
            <person name="Sahu N."/>
            <person name="Krizsan K."/>
            <person name="Balint B."/>
            <person name="Kovacs G.M."/>
            <person name="Kiss B."/>
            <person name="Cseklye J."/>
            <person name="Drula E."/>
            <person name="Henrissat B."/>
            <person name="Nagy I."/>
            <person name="Chovatia M."/>
            <person name="Adam C."/>
            <person name="LaButti K."/>
            <person name="Lipzen A."/>
            <person name="Riley R."/>
            <person name="Grigoriev I.V."/>
            <person name="Nagy L.G."/>
        </authorList>
    </citation>
    <scope>NUCLEOTIDE SEQUENCE [LARGE SCALE GENOMIC DNA]</scope>
    <source>
        <strain evidence="4 5">NL-1724</strain>
    </source>
</reference>
<dbReference type="InterPro" id="IPR036908">
    <property type="entry name" value="RlpA-like_sf"/>
</dbReference>
<dbReference type="Gene3D" id="2.40.40.10">
    <property type="entry name" value="RlpA-like domain"/>
    <property type="match status" value="1"/>
</dbReference>
<dbReference type="AlphaFoldDB" id="A0A550C8X7"/>